<dbReference type="Pfam" id="PF02931">
    <property type="entry name" value="Neur_chan_LBD"/>
    <property type="match status" value="1"/>
</dbReference>
<dbReference type="Pfam" id="PF00084">
    <property type="entry name" value="Sushi"/>
    <property type="match status" value="1"/>
</dbReference>
<dbReference type="InterPro" id="IPR036734">
    <property type="entry name" value="Neur_chan_lig-bd_sf"/>
</dbReference>
<evidence type="ECO:0000313" key="10">
    <source>
        <dbReference type="RefSeq" id="XP_019645260.1"/>
    </source>
</evidence>
<dbReference type="OrthoDB" id="5975154at2759"/>
<dbReference type="CDD" id="cd18989">
    <property type="entry name" value="LGIC_ECD_cation"/>
    <property type="match status" value="1"/>
</dbReference>
<dbReference type="GO" id="GO:0016020">
    <property type="term" value="C:membrane"/>
    <property type="evidence" value="ECO:0007669"/>
    <property type="project" value="UniProtKB-SubCell"/>
</dbReference>
<evidence type="ECO:0000259" key="8">
    <source>
        <dbReference type="PROSITE" id="PS50923"/>
    </source>
</evidence>
<keyword evidence="6" id="KW-0812">Transmembrane</keyword>
<keyword evidence="6" id="KW-1133">Transmembrane helix</keyword>
<dbReference type="InterPro" id="IPR038178">
    <property type="entry name" value="Kringle_sf"/>
</dbReference>
<dbReference type="AlphaFoldDB" id="A0A6P4ZVN3"/>
<dbReference type="SMART" id="SM00032">
    <property type="entry name" value="CCP"/>
    <property type="match status" value="1"/>
</dbReference>
<dbReference type="Proteomes" id="UP000515135">
    <property type="component" value="Unplaced"/>
</dbReference>
<dbReference type="SUPFAM" id="SSF63712">
    <property type="entry name" value="Nicotinic receptor ligand binding domain-like"/>
    <property type="match status" value="1"/>
</dbReference>
<feature type="transmembrane region" description="Helical" evidence="6">
    <location>
        <begin position="389"/>
        <end position="412"/>
    </location>
</feature>
<protein>
    <submittedName>
        <fullName evidence="10">Neuronal acetylcholine receptor subunit alpha-3-like</fullName>
    </submittedName>
</protein>
<feature type="domain" description="Sushi" evidence="8">
    <location>
        <begin position="147"/>
        <end position="212"/>
    </location>
</feature>
<keyword evidence="2 4" id="KW-0420">Kringle</keyword>
<evidence type="ECO:0000256" key="3">
    <source>
        <dbReference type="ARBA" id="ARBA00023157"/>
    </source>
</evidence>
<dbReference type="GO" id="GO:0005230">
    <property type="term" value="F:extracellular ligand-gated monoatomic ion channel activity"/>
    <property type="evidence" value="ECO:0007669"/>
    <property type="project" value="InterPro"/>
</dbReference>
<dbReference type="SUPFAM" id="SSF90112">
    <property type="entry name" value="Neurotransmitter-gated ion-channel transmembrane pore"/>
    <property type="match status" value="1"/>
</dbReference>
<feature type="transmembrane region" description="Helical" evidence="6">
    <location>
        <begin position="604"/>
        <end position="623"/>
    </location>
</feature>
<evidence type="ECO:0000256" key="1">
    <source>
        <dbReference type="ARBA" id="ARBA00004141"/>
    </source>
</evidence>
<accession>A0A6P4ZVN3</accession>
<comment type="subcellular location">
    <subcellularLocation>
        <location evidence="1">Membrane</location>
        <topology evidence="1">Multi-pass membrane protein</topology>
    </subcellularLocation>
</comment>
<dbReference type="Pfam" id="PF00051">
    <property type="entry name" value="Kringle"/>
    <property type="match status" value="1"/>
</dbReference>
<evidence type="ECO:0000259" key="7">
    <source>
        <dbReference type="PROSITE" id="PS50070"/>
    </source>
</evidence>
<dbReference type="CDD" id="cd00033">
    <property type="entry name" value="CCP"/>
    <property type="match status" value="1"/>
</dbReference>
<dbReference type="PANTHER" id="PTHR46335">
    <property type="entry name" value="CUBILIN"/>
    <property type="match status" value="1"/>
</dbReference>
<evidence type="ECO:0000256" key="4">
    <source>
        <dbReference type="PROSITE-ProRule" id="PRU00121"/>
    </source>
</evidence>
<reference evidence="10" key="1">
    <citation type="submission" date="2025-08" db="UniProtKB">
        <authorList>
            <consortium name="RefSeq"/>
        </authorList>
    </citation>
    <scope>IDENTIFICATION</scope>
    <source>
        <tissue evidence="10">Gonad</tissue>
    </source>
</reference>
<feature type="transmembrane region" description="Helical" evidence="6">
    <location>
        <begin position="424"/>
        <end position="443"/>
    </location>
</feature>
<feature type="domain" description="Kringle" evidence="7">
    <location>
        <begin position="71"/>
        <end position="144"/>
    </location>
</feature>
<organism evidence="9 10">
    <name type="scientific">Branchiostoma belcheri</name>
    <name type="common">Amphioxus</name>
    <dbReference type="NCBI Taxonomy" id="7741"/>
    <lineage>
        <taxon>Eukaryota</taxon>
        <taxon>Metazoa</taxon>
        <taxon>Chordata</taxon>
        <taxon>Cephalochordata</taxon>
        <taxon>Leptocardii</taxon>
        <taxon>Amphioxiformes</taxon>
        <taxon>Branchiostomatidae</taxon>
        <taxon>Branchiostoma</taxon>
    </lineage>
</organism>
<keyword evidence="9" id="KW-1185">Reference proteome</keyword>
<dbReference type="InterPro" id="IPR000001">
    <property type="entry name" value="Kringle"/>
</dbReference>
<dbReference type="InterPro" id="IPR035976">
    <property type="entry name" value="Sushi/SCR/CCP_sf"/>
</dbReference>
<keyword evidence="6" id="KW-0472">Membrane</keyword>
<dbReference type="Gene3D" id="2.40.20.10">
    <property type="entry name" value="Plasminogen Kringle 4"/>
    <property type="match status" value="1"/>
</dbReference>
<dbReference type="InterPro" id="IPR036790">
    <property type="entry name" value="Frizzled_dom_sf"/>
</dbReference>
<evidence type="ECO:0000256" key="2">
    <source>
        <dbReference type="ARBA" id="ARBA00022572"/>
    </source>
</evidence>
<dbReference type="Gene3D" id="2.10.70.10">
    <property type="entry name" value="Complement Module, domain 1"/>
    <property type="match status" value="1"/>
</dbReference>
<dbReference type="Gene3D" id="1.20.58.390">
    <property type="entry name" value="Neurotransmitter-gated ion-channel transmembrane domain"/>
    <property type="match status" value="1"/>
</dbReference>
<evidence type="ECO:0000256" key="6">
    <source>
        <dbReference type="SAM" id="Phobius"/>
    </source>
</evidence>
<dbReference type="InterPro" id="IPR006202">
    <property type="entry name" value="Neur_chan_lig-bd"/>
</dbReference>
<dbReference type="FunFam" id="2.40.20.10:FF:000037">
    <property type="entry name" value="Uncharacterized protein"/>
    <property type="match status" value="1"/>
</dbReference>
<dbReference type="SMART" id="SM00130">
    <property type="entry name" value="KR"/>
    <property type="match status" value="1"/>
</dbReference>
<name>A0A6P4ZVN3_BRABE</name>
<dbReference type="PANTHER" id="PTHR46335:SF1">
    <property type="entry name" value="CUBILIN"/>
    <property type="match status" value="1"/>
</dbReference>
<dbReference type="InterPro" id="IPR006029">
    <property type="entry name" value="Neurotrans-gated_channel_TM"/>
</dbReference>
<feature type="transmembrane region" description="Helical" evidence="6">
    <location>
        <begin position="449"/>
        <end position="474"/>
    </location>
</feature>
<dbReference type="InterPro" id="IPR000436">
    <property type="entry name" value="Sushi_SCR_CCP_dom"/>
</dbReference>
<proteinExistence type="predicted"/>
<dbReference type="SUPFAM" id="SSF57535">
    <property type="entry name" value="Complement control module/SCR domain"/>
    <property type="match status" value="1"/>
</dbReference>
<keyword evidence="5" id="KW-0768">Sushi</keyword>
<dbReference type="InterPro" id="IPR036719">
    <property type="entry name" value="Neuro-gated_channel_TM_sf"/>
</dbReference>
<dbReference type="GeneID" id="109486006"/>
<evidence type="ECO:0000313" key="9">
    <source>
        <dbReference type="Proteomes" id="UP000515135"/>
    </source>
</evidence>
<comment type="caution">
    <text evidence="4">Lacks conserved residue(s) required for the propagation of feature annotation.</text>
</comment>
<keyword evidence="3" id="KW-1015">Disulfide bond</keyword>
<dbReference type="RefSeq" id="XP_019645260.1">
    <property type="nucleotide sequence ID" value="XM_019789701.1"/>
</dbReference>
<dbReference type="InterPro" id="IPR038050">
    <property type="entry name" value="Neuro_actylchol_rec"/>
</dbReference>
<dbReference type="KEGG" id="bbel:109486006"/>
<evidence type="ECO:0000256" key="5">
    <source>
        <dbReference type="PROSITE-ProRule" id="PRU00302"/>
    </source>
</evidence>
<dbReference type="PRINTS" id="PR00018">
    <property type="entry name" value="KRINGLE"/>
</dbReference>
<dbReference type="Gene3D" id="1.10.2000.10">
    <property type="entry name" value="Frizzled cysteine-rich domain"/>
    <property type="match status" value="1"/>
</dbReference>
<gene>
    <name evidence="10" type="primary">LOC109486006</name>
</gene>
<dbReference type="InterPro" id="IPR013806">
    <property type="entry name" value="Kringle-like"/>
</dbReference>
<dbReference type="PROSITE" id="PS50923">
    <property type="entry name" value="SUSHI"/>
    <property type="match status" value="1"/>
</dbReference>
<dbReference type="CDD" id="cd19051">
    <property type="entry name" value="LGIC_TM_cation"/>
    <property type="match status" value="1"/>
</dbReference>
<dbReference type="Pfam" id="PF02932">
    <property type="entry name" value="Neur_chan_memb"/>
    <property type="match status" value="1"/>
</dbReference>
<sequence length="625" mass="69790">MMEFISTVIFPRCRVSEKYLQSRQLSPCRSWCEEVLDKADDGIKALLPPCDSFPTRPTCWNPEPATRGNEVCYHGIGINYRGTLSTTTSGSNCVKWSTAQSGYYTTEYPWANLVNNYCRNPTGLQRPFCLTEDGSQEECDVIPCTAAGCWDRGPPNYGKRIPSDRRFYFVGDKVAYMCNDGYTLESGAPREVRCIEGGDGGVWEYDKPICSVNYEYRLQDDLLGIYRESLSPKTVIEFGGFVEQIVDMTWSDIRLKWVAKYYDGIETFSVPGSKIWTPEFTLKRNADTGYHGLQNNVPVNVSSDGRVEWNVETLTTTVCDADPFFFPADTMLCHICFVVHIGTVPAYEDNNCGKFSVPKTEGEWYRSDMIFTKNDREACFALQLSRIPLFHLATTVGPCIILVVLMTITFIMPMDKGDRISFGVTIQLSMVVSLVFVTDVLPVKGALPFFATLIIVWMGLMGIFLFFTIAVIIIHGKDGSLPPSAKKFFLCYLSKMLLLGDLTKEQSTGDGETDPTNPTAIELTNAAFRDDDMAFEGERPGNDPGKIRQLSSPHAILVTTSSPGIRELISSVKAVKNEVGELIKAVKDEEESDYTLLAKVLDRLCLVLYIVSIVASIPLIMFLSK</sequence>
<dbReference type="Gene3D" id="2.70.170.10">
    <property type="entry name" value="Neurotransmitter-gated ion-channel ligand-binding domain"/>
    <property type="match status" value="1"/>
</dbReference>
<dbReference type="PROSITE" id="PS50070">
    <property type="entry name" value="KRINGLE_2"/>
    <property type="match status" value="1"/>
</dbReference>
<dbReference type="CDD" id="cd00108">
    <property type="entry name" value="KR"/>
    <property type="match status" value="1"/>
</dbReference>
<dbReference type="SUPFAM" id="SSF57440">
    <property type="entry name" value="Kringle-like"/>
    <property type="match status" value="1"/>
</dbReference>